<dbReference type="CDD" id="cd00299">
    <property type="entry name" value="GST_C_family"/>
    <property type="match status" value="1"/>
</dbReference>
<dbReference type="Pfam" id="PF00043">
    <property type="entry name" value="GST_C"/>
    <property type="match status" value="1"/>
</dbReference>
<dbReference type="SFLD" id="SFLDS00019">
    <property type="entry name" value="Glutathione_Transferase_(cytos"/>
    <property type="match status" value="1"/>
</dbReference>
<evidence type="ECO:0000313" key="4">
    <source>
        <dbReference type="Proteomes" id="UP000193083"/>
    </source>
</evidence>
<gene>
    <name evidence="3" type="ORF">SAMN02982922_3559</name>
</gene>
<dbReference type="InterPro" id="IPR010987">
    <property type="entry name" value="Glutathione-S-Trfase_C-like"/>
</dbReference>
<dbReference type="PANTHER" id="PTHR43968:SF6">
    <property type="entry name" value="GLUTATHIONE S-TRANSFERASE OMEGA"/>
    <property type="match status" value="1"/>
</dbReference>
<dbReference type="PANTHER" id="PTHR43968">
    <property type="match status" value="1"/>
</dbReference>
<dbReference type="InterPro" id="IPR004045">
    <property type="entry name" value="Glutathione_S-Trfase_N"/>
</dbReference>
<protein>
    <submittedName>
        <fullName evidence="3">Glutathione S-transferase</fullName>
    </submittedName>
</protein>
<dbReference type="RefSeq" id="WP_085465372.1">
    <property type="nucleotide sequence ID" value="NZ_FXBL01000004.1"/>
</dbReference>
<dbReference type="PROSITE" id="PS50404">
    <property type="entry name" value="GST_NTER"/>
    <property type="match status" value="1"/>
</dbReference>
<dbReference type="OrthoDB" id="9797500at2"/>
<name>A0A1X7PA29_9HYPH</name>
<dbReference type="Pfam" id="PF13417">
    <property type="entry name" value="GST_N_3"/>
    <property type="match status" value="1"/>
</dbReference>
<dbReference type="InterPro" id="IPR050983">
    <property type="entry name" value="GST_Omega/HSP26"/>
</dbReference>
<dbReference type="SUPFAM" id="SSF47616">
    <property type="entry name" value="GST C-terminal domain-like"/>
    <property type="match status" value="1"/>
</dbReference>
<dbReference type="EMBL" id="FXBL01000004">
    <property type="protein sequence ID" value="SMH47739.1"/>
    <property type="molecule type" value="Genomic_DNA"/>
</dbReference>
<dbReference type="Gene3D" id="1.20.1050.10">
    <property type="match status" value="1"/>
</dbReference>
<keyword evidence="4" id="KW-1185">Reference proteome</keyword>
<evidence type="ECO:0000259" key="1">
    <source>
        <dbReference type="PROSITE" id="PS50404"/>
    </source>
</evidence>
<feature type="domain" description="GST N-terminal" evidence="1">
    <location>
        <begin position="2"/>
        <end position="83"/>
    </location>
</feature>
<dbReference type="InterPro" id="IPR040079">
    <property type="entry name" value="Glutathione_S-Trfase"/>
</dbReference>
<dbReference type="AlphaFoldDB" id="A0A1X7PA29"/>
<dbReference type="GO" id="GO:0005737">
    <property type="term" value="C:cytoplasm"/>
    <property type="evidence" value="ECO:0007669"/>
    <property type="project" value="TreeGrafter"/>
</dbReference>
<dbReference type="InterPro" id="IPR036282">
    <property type="entry name" value="Glutathione-S-Trfase_C_sf"/>
</dbReference>
<dbReference type="InterPro" id="IPR004046">
    <property type="entry name" value="GST_C"/>
</dbReference>
<dbReference type="SUPFAM" id="SSF52833">
    <property type="entry name" value="Thioredoxin-like"/>
    <property type="match status" value="1"/>
</dbReference>
<dbReference type="Gene3D" id="3.40.30.10">
    <property type="entry name" value="Glutaredoxin"/>
    <property type="match status" value="1"/>
</dbReference>
<dbReference type="InterPro" id="IPR036249">
    <property type="entry name" value="Thioredoxin-like_sf"/>
</dbReference>
<evidence type="ECO:0000259" key="2">
    <source>
        <dbReference type="PROSITE" id="PS50405"/>
    </source>
</evidence>
<dbReference type="PROSITE" id="PS50405">
    <property type="entry name" value="GST_CTER"/>
    <property type="match status" value="1"/>
</dbReference>
<accession>A0A1X7PA29</accession>
<feature type="domain" description="GST C-terminal" evidence="2">
    <location>
        <begin position="88"/>
        <end position="212"/>
    </location>
</feature>
<dbReference type="Proteomes" id="UP000193083">
    <property type="component" value="Unassembled WGS sequence"/>
</dbReference>
<proteinExistence type="predicted"/>
<dbReference type="GO" id="GO:0016740">
    <property type="term" value="F:transferase activity"/>
    <property type="evidence" value="ECO:0007669"/>
    <property type="project" value="UniProtKB-KW"/>
</dbReference>
<organism evidence="3 4">
    <name type="scientific">Mesorhizobium australicum</name>
    <dbReference type="NCBI Taxonomy" id="536018"/>
    <lineage>
        <taxon>Bacteria</taxon>
        <taxon>Pseudomonadati</taxon>
        <taxon>Pseudomonadota</taxon>
        <taxon>Alphaproteobacteria</taxon>
        <taxon>Hyphomicrobiales</taxon>
        <taxon>Phyllobacteriaceae</taxon>
        <taxon>Mesorhizobium</taxon>
    </lineage>
</organism>
<reference evidence="3 4" key="1">
    <citation type="submission" date="2017-04" db="EMBL/GenBank/DDBJ databases">
        <authorList>
            <person name="Afonso C.L."/>
            <person name="Miller P.J."/>
            <person name="Scott M.A."/>
            <person name="Spackman E."/>
            <person name="Goraichik I."/>
            <person name="Dimitrov K.M."/>
            <person name="Suarez D.L."/>
            <person name="Swayne D.E."/>
        </authorList>
    </citation>
    <scope>NUCLEOTIDE SEQUENCE [LARGE SCALE GENOMIC DNA]</scope>
    <source>
        <strain evidence="3 4">B5P</strain>
    </source>
</reference>
<evidence type="ECO:0000313" key="3">
    <source>
        <dbReference type="EMBL" id="SMH47739.1"/>
    </source>
</evidence>
<dbReference type="SFLD" id="SFLDG00358">
    <property type="entry name" value="Main_(cytGST)"/>
    <property type="match status" value="1"/>
</dbReference>
<sequence>MQGPTLYGSDYSVYVRIVRLALEEKRVAYELVPVDIFAPGGPPAWYRERHPFLRIPAFSHAGIDLYETGPIIRYVDEAFDGPLLQPIAPGDRAVMNQIIGIIDSYAYRTLVWDIYVETVSKPERGETTDTERVSKAVPVAETCLSELSRLKRSGPWLTGEDISLADLYLAPVMAYFEKADIAGAMLDRHPNISTWWRAMRGRESFIVTEPSD</sequence>
<keyword evidence="3" id="KW-0808">Transferase</keyword>